<sequence length="162" mass="18178">MRRVLPYPILSLGLFVASILLSASVAPPSLALAVLLALLAPIIMLALGVDRVRVKAPMAIVRLAIDVIGDIVRSNWAVSHIILGRRRHKRTSGFIHIPLDLRDRYGLAVLAIIITSTPGTLWVEYESATGRLLLHVLDLVDEETWVRLIKDRYERRLMEIFE</sequence>
<evidence type="ECO:0000256" key="7">
    <source>
        <dbReference type="SAM" id="Phobius"/>
    </source>
</evidence>
<feature type="transmembrane region" description="Helical" evidence="7">
    <location>
        <begin position="7"/>
        <end position="24"/>
    </location>
</feature>
<evidence type="ECO:0000256" key="4">
    <source>
        <dbReference type="ARBA" id="ARBA00022692"/>
    </source>
</evidence>
<keyword evidence="9" id="KW-1185">Reference proteome</keyword>
<dbReference type="Proteomes" id="UP000662957">
    <property type="component" value="Chromosome"/>
</dbReference>
<dbReference type="PANTHER" id="PTHR34584">
    <property type="entry name" value="NA(+)/H(+) ANTIPORTER SUBUNIT E1"/>
    <property type="match status" value="1"/>
</dbReference>
<feature type="transmembrane region" description="Helical" evidence="7">
    <location>
        <begin position="30"/>
        <end position="49"/>
    </location>
</feature>
<evidence type="ECO:0000256" key="5">
    <source>
        <dbReference type="ARBA" id="ARBA00022989"/>
    </source>
</evidence>
<evidence type="ECO:0000256" key="6">
    <source>
        <dbReference type="ARBA" id="ARBA00023136"/>
    </source>
</evidence>
<dbReference type="PIRSF" id="PIRSF019239">
    <property type="entry name" value="MrpE"/>
    <property type="match status" value="1"/>
</dbReference>
<reference evidence="8 9" key="1">
    <citation type="submission" date="2021-02" db="EMBL/GenBank/DDBJ databases">
        <title>Brevundimonas sp. CS1 genome sequence.</title>
        <authorList>
            <person name="Lee K."/>
            <person name="Choi Y.-J."/>
            <person name="Son H.-R."/>
        </authorList>
    </citation>
    <scope>NUCLEOTIDE SEQUENCE [LARGE SCALE GENOMIC DNA]</scope>
    <source>
        <strain evidence="8 9">CS1</strain>
    </source>
</reference>
<gene>
    <name evidence="8" type="ORF">JX001_12945</name>
</gene>
<evidence type="ECO:0000256" key="3">
    <source>
        <dbReference type="ARBA" id="ARBA00022475"/>
    </source>
</evidence>
<comment type="similarity">
    <text evidence="2">Belongs to the CPA3 antiporters (TC 2.A.63) subunit E family.</text>
</comment>
<name>A0ABX7LSX2_9CAUL</name>
<evidence type="ECO:0000256" key="1">
    <source>
        <dbReference type="ARBA" id="ARBA00004651"/>
    </source>
</evidence>
<dbReference type="RefSeq" id="WP_205681315.1">
    <property type="nucleotide sequence ID" value="NZ_CP070968.1"/>
</dbReference>
<dbReference type="Pfam" id="PF01899">
    <property type="entry name" value="MNHE"/>
    <property type="match status" value="1"/>
</dbReference>
<evidence type="ECO:0000256" key="2">
    <source>
        <dbReference type="ARBA" id="ARBA00006228"/>
    </source>
</evidence>
<dbReference type="EMBL" id="CP070968">
    <property type="protein sequence ID" value="QSF53668.1"/>
    <property type="molecule type" value="Genomic_DNA"/>
</dbReference>
<keyword evidence="5 7" id="KW-1133">Transmembrane helix</keyword>
<evidence type="ECO:0000313" key="8">
    <source>
        <dbReference type="EMBL" id="QSF53668.1"/>
    </source>
</evidence>
<dbReference type="InterPro" id="IPR002758">
    <property type="entry name" value="Cation_antiport_E"/>
</dbReference>
<keyword evidence="6 7" id="KW-0472">Membrane</keyword>
<accession>A0ABX7LSX2</accession>
<evidence type="ECO:0000313" key="9">
    <source>
        <dbReference type="Proteomes" id="UP000662957"/>
    </source>
</evidence>
<protein>
    <submittedName>
        <fullName evidence="8">Na+/H+ antiporter subunit E</fullName>
    </submittedName>
</protein>
<dbReference type="NCBIfam" id="NF006520">
    <property type="entry name" value="PRK08965.1-4"/>
    <property type="match status" value="1"/>
</dbReference>
<dbReference type="PANTHER" id="PTHR34584:SF1">
    <property type="entry name" value="NA(+)_H(+) ANTIPORTER SUBUNIT E1"/>
    <property type="match status" value="1"/>
</dbReference>
<organism evidence="8 9">
    <name type="scientific">Brevundimonas fontaquae</name>
    <dbReference type="NCBI Taxonomy" id="2813778"/>
    <lineage>
        <taxon>Bacteria</taxon>
        <taxon>Pseudomonadati</taxon>
        <taxon>Pseudomonadota</taxon>
        <taxon>Alphaproteobacteria</taxon>
        <taxon>Caulobacterales</taxon>
        <taxon>Caulobacteraceae</taxon>
        <taxon>Brevundimonas</taxon>
    </lineage>
</organism>
<keyword evidence="4 7" id="KW-0812">Transmembrane</keyword>
<keyword evidence="3" id="KW-1003">Cell membrane</keyword>
<proteinExistence type="inferred from homology"/>
<comment type="subcellular location">
    <subcellularLocation>
        <location evidence="1">Cell membrane</location>
        <topology evidence="1">Multi-pass membrane protein</topology>
    </subcellularLocation>
</comment>